<name>A0A9P6ZP29_9AGAM</name>
<dbReference type="InterPro" id="IPR036322">
    <property type="entry name" value="WD40_repeat_dom_sf"/>
</dbReference>
<dbReference type="AlphaFoldDB" id="A0A9P6ZP29"/>
<comment type="caution">
    <text evidence="1">The sequence shown here is derived from an EMBL/GenBank/DDBJ whole genome shotgun (WGS) entry which is preliminary data.</text>
</comment>
<sequence>MATPSLQESGGMDTIVKKLHPPTCRPYDPSLPHQLDAITSLLATGGSDGGVIIFSLQSFSALQRLAAHDASVTILQFDANFLITGGWKVFETKSGEYVRDLSERCKGVWKVGGHVRLEFRSFC</sequence>
<dbReference type="OrthoDB" id="190105at2759"/>
<proteinExistence type="predicted"/>
<dbReference type="InterPro" id="IPR015943">
    <property type="entry name" value="WD40/YVTN_repeat-like_dom_sf"/>
</dbReference>
<dbReference type="Gene3D" id="2.130.10.10">
    <property type="entry name" value="YVTN repeat-like/Quinoprotein amine dehydrogenase"/>
    <property type="match status" value="1"/>
</dbReference>
<organism evidence="1 2">
    <name type="scientific">Suillus placidus</name>
    <dbReference type="NCBI Taxonomy" id="48579"/>
    <lineage>
        <taxon>Eukaryota</taxon>
        <taxon>Fungi</taxon>
        <taxon>Dikarya</taxon>
        <taxon>Basidiomycota</taxon>
        <taxon>Agaricomycotina</taxon>
        <taxon>Agaricomycetes</taxon>
        <taxon>Agaricomycetidae</taxon>
        <taxon>Boletales</taxon>
        <taxon>Suillineae</taxon>
        <taxon>Suillaceae</taxon>
        <taxon>Suillus</taxon>
    </lineage>
</organism>
<evidence type="ECO:0000313" key="1">
    <source>
        <dbReference type="EMBL" id="KAG1774159.1"/>
    </source>
</evidence>
<evidence type="ECO:0000313" key="2">
    <source>
        <dbReference type="Proteomes" id="UP000714275"/>
    </source>
</evidence>
<dbReference type="EMBL" id="JABBWD010000044">
    <property type="protein sequence ID" value="KAG1774159.1"/>
    <property type="molecule type" value="Genomic_DNA"/>
</dbReference>
<dbReference type="Proteomes" id="UP000714275">
    <property type="component" value="Unassembled WGS sequence"/>
</dbReference>
<reference evidence="1" key="1">
    <citation type="journal article" date="2020" name="New Phytol.">
        <title>Comparative genomics reveals dynamic genome evolution in host specialist ectomycorrhizal fungi.</title>
        <authorList>
            <person name="Lofgren L.A."/>
            <person name="Nguyen N.H."/>
            <person name="Vilgalys R."/>
            <person name="Ruytinx J."/>
            <person name="Liao H.L."/>
            <person name="Branco S."/>
            <person name="Kuo A."/>
            <person name="LaButti K."/>
            <person name="Lipzen A."/>
            <person name="Andreopoulos W."/>
            <person name="Pangilinan J."/>
            <person name="Riley R."/>
            <person name="Hundley H."/>
            <person name="Na H."/>
            <person name="Barry K."/>
            <person name="Grigoriev I.V."/>
            <person name="Stajich J.E."/>
            <person name="Kennedy P.G."/>
        </authorList>
    </citation>
    <scope>NUCLEOTIDE SEQUENCE</scope>
    <source>
        <strain evidence="1">DOB743</strain>
    </source>
</reference>
<gene>
    <name evidence="1" type="ORF">EV702DRAFT_1127228</name>
</gene>
<dbReference type="SUPFAM" id="SSF50978">
    <property type="entry name" value="WD40 repeat-like"/>
    <property type="match status" value="1"/>
</dbReference>
<keyword evidence="2" id="KW-1185">Reference proteome</keyword>
<protein>
    <submittedName>
        <fullName evidence="1">Uncharacterized protein</fullName>
    </submittedName>
</protein>
<accession>A0A9P6ZP29</accession>